<gene>
    <name evidence="6" type="ORF">MAUB_64080</name>
</gene>
<dbReference type="InterPro" id="IPR051794">
    <property type="entry name" value="PG_Endopeptidase_C40"/>
</dbReference>
<evidence type="ECO:0000259" key="5">
    <source>
        <dbReference type="PROSITE" id="PS51935"/>
    </source>
</evidence>
<evidence type="ECO:0000256" key="4">
    <source>
        <dbReference type="ARBA" id="ARBA00022807"/>
    </source>
</evidence>
<dbReference type="PANTHER" id="PTHR47359:SF3">
    <property type="entry name" value="NLP_P60 DOMAIN-CONTAINING PROTEIN-RELATED"/>
    <property type="match status" value="1"/>
</dbReference>
<dbReference type="InterPro" id="IPR038765">
    <property type="entry name" value="Papain-like_cys_pep_sf"/>
</dbReference>
<sequence>MWLVVGDTAAMSLHALVAEAGQALNAARGLFGPAPQGPVWSSTSGLAQGRQGVTDVGQLASQSWLGAGGKQFVASNAAQAAGLDAITDADGATAPGMPAGAKAAGAGGAGMDGVIDNTRSGVAAIAPSTGTPAGKVELVNHLQGQLDRAKALLKASERRNIALAQMLRGGAAGYGGGAGGGSPMGGMSPMGGGGGGGMGRGGGMGMPDFSGFAALGRRGSEGQHDLGDPQFPWSQPQGPTGTADMAVKAAMTKLGKPYVWGAKGPNAFDCSGLVHWSYGQAGVTVGGDTYSLIKEGTPVAPGDVRRGDAIFPSSSFGEMGKAGPGHVMLAISPTQVIEAQQTGVPIKISPMPKSFVARRLAG</sequence>
<protein>
    <recommendedName>
        <fullName evidence="5">NlpC/P60 domain-containing protein</fullName>
    </recommendedName>
</protein>
<organism evidence="6 7">
    <name type="scientific">Mycolicibacterium aubagnense</name>
    <dbReference type="NCBI Taxonomy" id="319707"/>
    <lineage>
        <taxon>Bacteria</taxon>
        <taxon>Bacillati</taxon>
        <taxon>Actinomycetota</taxon>
        <taxon>Actinomycetes</taxon>
        <taxon>Mycobacteriales</taxon>
        <taxon>Mycobacteriaceae</taxon>
        <taxon>Mycolicibacterium</taxon>
    </lineage>
</organism>
<dbReference type="SUPFAM" id="SSF54001">
    <property type="entry name" value="Cysteine proteinases"/>
    <property type="match status" value="1"/>
</dbReference>
<accession>A0ABN5Z4N8</accession>
<evidence type="ECO:0000256" key="1">
    <source>
        <dbReference type="ARBA" id="ARBA00007074"/>
    </source>
</evidence>
<dbReference type="PROSITE" id="PS51935">
    <property type="entry name" value="NLPC_P60"/>
    <property type="match status" value="1"/>
</dbReference>
<keyword evidence="7" id="KW-1185">Reference proteome</keyword>
<reference evidence="6 7" key="1">
    <citation type="journal article" date="2019" name="Emerg. Microbes Infect.">
        <title>Comprehensive subspecies identification of 175 nontuberculous mycobacteria species based on 7547 genomic profiles.</title>
        <authorList>
            <person name="Matsumoto Y."/>
            <person name="Kinjo T."/>
            <person name="Motooka D."/>
            <person name="Nabeya D."/>
            <person name="Jung N."/>
            <person name="Uechi K."/>
            <person name="Horii T."/>
            <person name="Iida T."/>
            <person name="Fujita J."/>
            <person name="Nakamura S."/>
        </authorList>
    </citation>
    <scope>NUCLEOTIDE SEQUENCE [LARGE SCALE GENOMIC DNA]</scope>
    <source>
        <strain evidence="6 7">JCM 15296</strain>
        <plasmid evidence="6">pJCM15296</plasmid>
    </source>
</reference>
<keyword evidence="6" id="KW-0614">Plasmid</keyword>
<keyword evidence="2" id="KW-0645">Protease</keyword>
<comment type="similarity">
    <text evidence="1">Belongs to the peptidase C40 family.</text>
</comment>
<dbReference type="Pfam" id="PF00877">
    <property type="entry name" value="NLPC_P60"/>
    <property type="match status" value="1"/>
</dbReference>
<proteinExistence type="inferred from homology"/>
<keyword evidence="4" id="KW-0788">Thiol protease</keyword>
<evidence type="ECO:0000256" key="3">
    <source>
        <dbReference type="ARBA" id="ARBA00022801"/>
    </source>
</evidence>
<geneLocation type="plasmid" evidence="6 7">
    <name>pJCM15296</name>
</geneLocation>
<dbReference type="EMBL" id="AP022578">
    <property type="protein sequence ID" value="BBX88207.1"/>
    <property type="molecule type" value="Genomic_DNA"/>
</dbReference>
<dbReference type="PANTHER" id="PTHR47359">
    <property type="entry name" value="PEPTIDOGLYCAN DL-ENDOPEPTIDASE CWLO"/>
    <property type="match status" value="1"/>
</dbReference>
<feature type="domain" description="NlpC/P60" evidence="5">
    <location>
        <begin position="240"/>
        <end position="362"/>
    </location>
</feature>
<evidence type="ECO:0000313" key="7">
    <source>
        <dbReference type="Proteomes" id="UP000465609"/>
    </source>
</evidence>
<evidence type="ECO:0000313" key="6">
    <source>
        <dbReference type="EMBL" id="BBX88207.1"/>
    </source>
</evidence>
<keyword evidence="3" id="KW-0378">Hydrolase</keyword>
<evidence type="ECO:0000256" key="2">
    <source>
        <dbReference type="ARBA" id="ARBA00022670"/>
    </source>
</evidence>
<name>A0ABN5Z4N8_9MYCO</name>
<dbReference type="Gene3D" id="3.90.1720.10">
    <property type="entry name" value="endopeptidase domain like (from Nostoc punctiforme)"/>
    <property type="match status" value="1"/>
</dbReference>
<dbReference type="InterPro" id="IPR000064">
    <property type="entry name" value="NLP_P60_dom"/>
</dbReference>
<dbReference type="Proteomes" id="UP000465609">
    <property type="component" value="Plasmid pJCM15296"/>
</dbReference>